<dbReference type="InterPro" id="IPR013422">
    <property type="entry name" value="CRISPR-assoc_prot_Cas5_N"/>
</dbReference>
<dbReference type="InterPro" id="IPR014001">
    <property type="entry name" value="Helicase_ATP-bd"/>
</dbReference>
<feature type="domain" description="HD Cas3-type" evidence="10">
    <location>
        <begin position="251"/>
        <end position="461"/>
    </location>
</feature>
<name>A0A2W2G5K3_9ACTN</name>
<dbReference type="GO" id="GO:0003723">
    <property type="term" value="F:RNA binding"/>
    <property type="evidence" value="ECO:0007669"/>
    <property type="project" value="TreeGrafter"/>
</dbReference>
<keyword evidence="11" id="KW-0255">Endonuclease</keyword>
<dbReference type="Gene3D" id="3.30.70.2660">
    <property type="match status" value="1"/>
</dbReference>
<dbReference type="EMBL" id="POUA01000110">
    <property type="protein sequence ID" value="PZG45166.1"/>
    <property type="molecule type" value="Genomic_DNA"/>
</dbReference>
<evidence type="ECO:0000256" key="7">
    <source>
        <dbReference type="ARBA" id="ARBA00022806"/>
    </source>
</evidence>
<dbReference type="Pfam" id="PF09704">
    <property type="entry name" value="Cas_Cas5d"/>
    <property type="match status" value="1"/>
</dbReference>
<dbReference type="PANTHER" id="PTHR47963">
    <property type="entry name" value="DEAD-BOX ATP-DEPENDENT RNA HELICASE 47, MITOCHONDRIAL"/>
    <property type="match status" value="1"/>
</dbReference>
<keyword evidence="12" id="KW-1185">Reference proteome</keyword>
<evidence type="ECO:0000256" key="9">
    <source>
        <dbReference type="ARBA" id="ARBA00023118"/>
    </source>
</evidence>
<accession>A0A2W2G5K3</accession>
<dbReference type="Pfam" id="PF22590">
    <property type="entry name" value="Cas3-like_C_2"/>
    <property type="match status" value="1"/>
</dbReference>
<dbReference type="CDD" id="cd09693">
    <property type="entry name" value="Cas5_I"/>
    <property type="match status" value="1"/>
</dbReference>
<dbReference type="Gene3D" id="1.10.3210.30">
    <property type="match status" value="1"/>
</dbReference>
<keyword evidence="3" id="KW-0540">Nuclease</keyword>
<dbReference type="SUPFAM" id="SSF109604">
    <property type="entry name" value="HD-domain/PDEase-like"/>
    <property type="match status" value="1"/>
</dbReference>
<comment type="caution">
    <text evidence="11">The sequence shown here is derived from an EMBL/GenBank/DDBJ whole genome shotgun (WGS) entry which is preliminary data.</text>
</comment>
<protein>
    <submittedName>
        <fullName evidence="11">CRISPR-associated helicase/endonuclease Cas3</fullName>
    </submittedName>
</protein>
<dbReference type="InterPro" id="IPR038257">
    <property type="entry name" value="CRISPR-assoc_Cas3_HD_sf"/>
</dbReference>
<evidence type="ECO:0000256" key="6">
    <source>
        <dbReference type="ARBA" id="ARBA00022801"/>
    </source>
</evidence>
<dbReference type="InterPro" id="IPR021124">
    <property type="entry name" value="CRISPR-assoc_prot_Cas5"/>
</dbReference>
<dbReference type="CDD" id="cd09641">
    <property type="entry name" value="Cas3''_I"/>
    <property type="match status" value="1"/>
</dbReference>
<evidence type="ECO:0000256" key="5">
    <source>
        <dbReference type="ARBA" id="ARBA00022741"/>
    </source>
</evidence>
<gene>
    <name evidence="11" type="ORF">C1I98_15925</name>
</gene>
<dbReference type="GO" id="GO:0051607">
    <property type="term" value="P:defense response to virus"/>
    <property type="evidence" value="ECO:0007669"/>
    <property type="project" value="UniProtKB-KW"/>
</dbReference>
<dbReference type="NCBIfam" id="TIGR02593">
    <property type="entry name" value="CRISPR_cas5"/>
    <property type="match status" value="1"/>
</dbReference>
<keyword evidence="7" id="KW-0347">Helicase</keyword>
<reference evidence="11 12" key="1">
    <citation type="submission" date="2018-01" db="EMBL/GenBank/DDBJ databases">
        <title>Draft genome sequence of Sphaerisporangium sp. 7K107.</title>
        <authorList>
            <person name="Sahin N."/>
            <person name="Saygin H."/>
            <person name="Ay H."/>
        </authorList>
    </citation>
    <scope>NUCLEOTIDE SEQUENCE [LARGE SCALE GENOMIC DNA]</scope>
    <source>
        <strain evidence="11 12">7K107</strain>
    </source>
</reference>
<evidence type="ECO:0000256" key="8">
    <source>
        <dbReference type="ARBA" id="ARBA00022840"/>
    </source>
</evidence>
<dbReference type="SMART" id="SM00487">
    <property type="entry name" value="DEXDc"/>
    <property type="match status" value="1"/>
</dbReference>
<proteinExistence type="inferred from homology"/>
<comment type="similarity">
    <text evidence="1">In the N-terminal section; belongs to the CRISPR-associated nuclease Cas3-HD family.</text>
</comment>
<dbReference type="InterPro" id="IPR006474">
    <property type="entry name" value="Helicase_Cas3_CRISPR-ass_core"/>
</dbReference>
<dbReference type="PROSITE" id="PS51643">
    <property type="entry name" value="HD_CAS3"/>
    <property type="match status" value="1"/>
</dbReference>
<evidence type="ECO:0000259" key="10">
    <source>
        <dbReference type="PROSITE" id="PS51643"/>
    </source>
</evidence>
<keyword evidence="9" id="KW-0051">Antiviral defense</keyword>
<dbReference type="SUPFAM" id="SSF52540">
    <property type="entry name" value="P-loop containing nucleoside triphosphate hydrolases"/>
    <property type="match status" value="1"/>
</dbReference>
<evidence type="ECO:0000256" key="1">
    <source>
        <dbReference type="ARBA" id="ARBA00006847"/>
    </source>
</evidence>
<dbReference type="GO" id="GO:0005524">
    <property type="term" value="F:ATP binding"/>
    <property type="evidence" value="ECO:0007669"/>
    <property type="project" value="UniProtKB-KW"/>
</dbReference>
<evidence type="ECO:0000313" key="11">
    <source>
        <dbReference type="EMBL" id="PZG45166.1"/>
    </source>
</evidence>
<dbReference type="GO" id="GO:0016787">
    <property type="term" value="F:hydrolase activity"/>
    <property type="evidence" value="ECO:0007669"/>
    <property type="project" value="UniProtKB-KW"/>
</dbReference>
<keyword evidence="5" id="KW-0547">Nucleotide-binding</keyword>
<evidence type="ECO:0000256" key="3">
    <source>
        <dbReference type="ARBA" id="ARBA00022722"/>
    </source>
</evidence>
<keyword evidence="8" id="KW-0067">ATP-binding</keyword>
<comment type="similarity">
    <text evidence="2">In the central section; belongs to the CRISPR-associated helicase Cas3 family.</text>
</comment>
<dbReference type="Pfam" id="PF18019">
    <property type="entry name" value="Cas3_HD"/>
    <property type="match status" value="1"/>
</dbReference>
<dbReference type="Proteomes" id="UP000248544">
    <property type="component" value="Unassembled WGS sequence"/>
</dbReference>
<keyword evidence="4" id="KW-0479">Metal-binding</keyword>
<dbReference type="InterPro" id="IPR027417">
    <property type="entry name" value="P-loop_NTPase"/>
</dbReference>
<sequence>MSMSIIEAVRVELYAPVASFRDPMFPGVSRCLPVPPPSTVRGMLAAATGRRAEPVMLGMAVRVDGSGTDAETYHPIAADGSNPAVAGRVAAGKGGMTIRDRPFLVGVHLTVWIPAPEADRIAAALRRPVWGLRLGRSQDLVHVRSIQQVTLYPTERAHVGHALAPAGGHQAPLAGTLRLAEAITPDRGHTEYRSYLWCSEPAGVHDVVGAYRDGQQAVWLAAPAMPDKSPEQEASDAALGQVLAKSARGSGLGRPELLTEHSLAVREATDMVADRIGSPGILADHPRFWDWARTAALLHDAGKVAEGFQRQLRPRGEIWGERHEVLSLAYVDLLTRHLDPEDQKMIAAGVAFHHRPLTSTRGGDLRTKYPPIADWERKFGRDTAPVLGRPRIQVPVVRHRAFLAWLADRLGVPIPHEQRRLWELARDAFARLRADWGNPVSEDDGLTAVLLQGAVTLADHSGSAHVPLQTHMPLPGDFLTRLPAPYPHQRQAAATSGHLIMVAPTGSGKTEAGLAWASAQLGDMPGRPRLMWLLPYRASIDAARDRFIATLDPPPAPSQAPAAQPDIGVLHATAARTLLARAVADDCEPTAADARRARARAGAMRLFAQRVRVATPFQLLRAAIAGARYSSVLLEQANALMVLDELHAYDPATFGRLCACMRLWNQLGSRVAVLSATLAQPMIDLVADTLGSVQVHRAPTGTAPDRHRLALDEQPINSPDSLARINEWLDEGHSVLVIANTVAMAQELYDALTSDNDRDAILLHSRFRGIDRAAIEGTILSKHPERRPGQGARRSGGLVVATQTVEVSLCLDFDRGVTEIAPIEAIAQRAGRINRRGHHPEGPVEFRVHLATGPRPYDQAALDAARTALTTASGPVISEETIESWLQIAYATRWGQNWSTEARRHRDEFHRDFLTFTDPFDDRSEFAERLEETFDSVDVLLASDVQEYQAMSEEDPLLAAGLLIPIRYGQLAALRAAGRAELIRPDPQGRIRLWAVDAPYSTERGLTLTGERAAVPETVL</sequence>
<dbReference type="InterPro" id="IPR054712">
    <property type="entry name" value="Cas3-like_dom"/>
</dbReference>
<evidence type="ECO:0000256" key="4">
    <source>
        <dbReference type="ARBA" id="ARBA00022723"/>
    </source>
</evidence>
<dbReference type="NCBIfam" id="TIGR01587">
    <property type="entry name" value="cas3_core"/>
    <property type="match status" value="1"/>
</dbReference>
<dbReference type="GO" id="GO:0043571">
    <property type="term" value="P:maintenance of CRISPR repeat elements"/>
    <property type="evidence" value="ECO:0007669"/>
    <property type="project" value="InterPro"/>
</dbReference>
<keyword evidence="6" id="KW-0378">Hydrolase</keyword>
<dbReference type="PANTHER" id="PTHR47963:SF9">
    <property type="entry name" value="CRISPR-ASSOCIATED ENDONUCLEASE_HELICASE CAS3"/>
    <property type="match status" value="1"/>
</dbReference>
<dbReference type="NCBIfam" id="TIGR01596">
    <property type="entry name" value="cas3_HD"/>
    <property type="match status" value="1"/>
</dbReference>
<dbReference type="AlphaFoldDB" id="A0A2W2G5K3"/>
<dbReference type="InterPro" id="IPR006483">
    <property type="entry name" value="CRISPR-assoc_Cas3_HD"/>
</dbReference>
<evidence type="ECO:0000313" key="12">
    <source>
        <dbReference type="Proteomes" id="UP000248544"/>
    </source>
</evidence>
<organism evidence="11 12">
    <name type="scientific">Spongiactinospora gelatinilytica</name>
    <dbReference type="NCBI Taxonomy" id="2666298"/>
    <lineage>
        <taxon>Bacteria</taxon>
        <taxon>Bacillati</taxon>
        <taxon>Actinomycetota</taxon>
        <taxon>Actinomycetes</taxon>
        <taxon>Streptosporangiales</taxon>
        <taxon>Streptosporangiaceae</taxon>
        <taxon>Spongiactinospora</taxon>
    </lineage>
</organism>
<dbReference type="GO" id="GO:0046872">
    <property type="term" value="F:metal ion binding"/>
    <property type="evidence" value="ECO:0007669"/>
    <property type="project" value="UniProtKB-KW"/>
</dbReference>
<dbReference type="GO" id="GO:0004519">
    <property type="term" value="F:endonuclease activity"/>
    <property type="evidence" value="ECO:0007669"/>
    <property type="project" value="UniProtKB-KW"/>
</dbReference>
<dbReference type="Gene3D" id="3.40.50.300">
    <property type="entry name" value="P-loop containing nucleotide triphosphate hydrolases"/>
    <property type="match status" value="2"/>
</dbReference>
<evidence type="ECO:0000256" key="2">
    <source>
        <dbReference type="ARBA" id="ARBA00009046"/>
    </source>
</evidence>
<dbReference type="InterPro" id="IPR050547">
    <property type="entry name" value="DEAD_box_RNA_helicases"/>
</dbReference>
<dbReference type="GO" id="GO:0003724">
    <property type="term" value="F:RNA helicase activity"/>
    <property type="evidence" value="ECO:0007669"/>
    <property type="project" value="TreeGrafter"/>
</dbReference>